<evidence type="ECO:0000256" key="2">
    <source>
        <dbReference type="ARBA" id="ARBA00023169"/>
    </source>
</evidence>
<evidence type="ECO:0000313" key="5">
    <source>
        <dbReference type="EMBL" id="MBB3998003.1"/>
    </source>
</evidence>
<comment type="caution">
    <text evidence="5">The sequence shown here is derived from an EMBL/GenBank/DDBJ whole genome shotgun (WGS) entry which is preliminary data.</text>
</comment>
<accession>A0A7W6EAZ3</accession>
<dbReference type="PANTHER" id="PTHR30576">
    <property type="entry name" value="COLANIC BIOSYNTHESIS UDP-GLUCOSE LIPID CARRIER TRANSFERASE"/>
    <property type="match status" value="1"/>
</dbReference>
<feature type="transmembrane region" description="Helical" evidence="3">
    <location>
        <begin position="7"/>
        <end position="26"/>
    </location>
</feature>
<dbReference type="Proteomes" id="UP000542776">
    <property type="component" value="Unassembled WGS sequence"/>
</dbReference>
<keyword evidence="3" id="KW-1133">Transmembrane helix</keyword>
<dbReference type="GO" id="GO:0000271">
    <property type="term" value="P:polysaccharide biosynthetic process"/>
    <property type="evidence" value="ECO:0007669"/>
    <property type="project" value="UniProtKB-KW"/>
</dbReference>
<name>A0A7W6EAZ3_9HYPH</name>
<dbReference type="RefSeq" id="WP_183199535.1">
    <property type="nucleotide sequence ID" value="NZ_JACIEK010000003.1"/>
</dbReference>
<feature type="domain" description="Bacterial sugar transferase" evidence="4">
    <location>
        <begin position="2"/>
        <end position="174"/>
    </location>
</feature>
<dbReference type="InterPro" id="IPR003362">
    <property type="entry name" value="Bact_transf"/>
</dbReference>
<evidence type="ECO:0000259" key="4">
    <source>
        <dbReference type="Pfam" id="PF02397"/>
    </source>
</evidence>
<keyword evidence="6" id="KW-1185">Reference proteome</keyword>
<dbReference type="EMBL" id="JACIEK010000003">
    <property type="protein sequence ID" value="MBB3998003.1"/>
    <property type="molecule type" value="Genomic_DNA"/>
</dbReference>
<protein>
    <submittedName>
        <fullName evidence="5">O-antigen biosynthesis protein WbqP</fullName>
    </submittedName>
</protein>
<keyword evidence="3" id="KW-0812">Transmembrane</keyword>
<dbReference type="PANTHER" id="PTHR30576:SF10">
    <property type="entry name" value="SLL5057 PROTEIN"/>
    <property type="match status" value="1"/>
</dbReference>
<sequence>MKRVFDIVASLGGLLVFALPIAILAWRIRRDSDGPGLFAQARVGRHQRIFVCYKLRTMRADTANAATHDTPSSAVTPLGTTLRKWKLDELPQLWNVLKGEMSLVGPRPSLPMQAEVIHERAARGVYALRPGITGLAQVHDIDMADPRRLAEADARYLAERSFLGDLVLILQTVTGRGVGDHVAR</sequence>
<keyword evidence="3" id="KW-0472">Membrane</keyword>
<keyword evidence="2" id="KW-0270">Exopolysaccharide synthesis</keyword>
<proteinExistence type="inferred from homology"/>
<gene>
    <name evidence="5" type="ORF">GGR04_001841</name>
</gene>
<comment type="similarity">
    <text evidence="1">Belongs to the bacterial sugar transferase family.</text>
</comment>
<dbReference type="AlphaFoldDB" id="A0A7W6EAZ3"/>
<evidence type="ECO:0000313" key="6">
    <source>
        <dbReference type="Proteomes" id="UP000542776"/>
    </source>
</evidence>
<evidence type="ECO:0000256" key="1">
    <source>
        <dbReference type="ARBA" id="ARBA00006464"/>
    </source>
</evidence>
<organism evidence="5 6">
    <name type="scientific">Aureimonas pseudogalii</name>
    <dbReference type="NCBI Taxonomy" id="1744844"/>
    <lineage>
        <taxon>Bacteria</taxon>
        <taxon>Pseudomonadati</taxon>
        <taxon>Pseudomonadota</taxon>
        <taxon>Alphaproteobacteria</taxon>
        <taxon>Hyphomicrobiales</taxon>
        <taxon>Aurantimonadaceae</taxon>
        <taxon>Aureimonas</taxon>
    </lineage>
</organism>
<dbReference type="GO" id="GO:0016780">
    <property type="term" value="F:phosphotransferase activity, for other substituted phosphate groups"/>
    <property type="evidence" value="ECO:0007669"/>
    <property type="project" value="TreeGrafter"/>
</dbReference>
<evidence type="ECO:0000256" key="3">
    <source>
        <dbReference type="SAM" id="Phobius"/>
    </source>
</evidence>
<dbReference type="Pfam" id="PF02397">
    <property type="entry name" value="Bac_transf"/>
    <property type="match status" value="1"/>
</dbReference>
<reference evidence="5 6" key="1">
    <citation type="submission" date="2020-08" db="EMBL/GenBank/DDBJ databases">
        <title>Genomic Encyclopedia of Type Strains, Phase IV (KMG-IV): sequencing the most valuable type-strain genomes for metagenomic binning, comparative biology and taxonomic classification.</title>
        <authorList>
            <person name="Goeker M."/>
        </authorList>
    </citation>
    <scope>NUCLEOTIDE SEQUENCE [LARGE SCALE GENOMIC DNA]</scope>
    <source>
        <strain evidence="5 6">DSM 102238</strain>
    </source>
</reference>